<dbReference type="AlphaFoldDB" id="A0A1B9E4J4"/>
<evidence type="ECO:0008006" key="4">
    <source>
        <dbReference type="Google" id="ProtNLM"/>
    </source>
</evidence>
<dbReference type="RefSeq" id="WP_066333545.1">
    <property type="nucleotide sequence ID" value="NZ_CP017688.1"/>
</dbReference>
<protein>
    <recommendedName>
        <fullName evidence="4">Outer membrane protein beta-barrel domain-containing protein</fullName>
    </recommendedName>
</protein>
<proteinExistence type="predicted"/>
<keyword evidence="1" id="KW-0732">Signal</keyword>
<dbReference type="STRING" id="1763534.GCA_001831475_00943"/>
<dbReference type="Proteomes" id="UP000093510">
    <property type="component" value="Unassembled WGS sequence"/>
</dbReference>
<accession>A0A1B9E4J4</accession>
<organism evidence="2 3">
    <name type="scientific">Flavobacterium crassostreae</name>
    <dbReference type="NCBI Taxonomy" id="1763534"/>
    <lineage>
        <taxon>Bacteria</taxon>
        <taxon>Pseudomonadati</taxon>
        <taxon>Bacteroidota</taxon>
        <taxon>Flavobacteriia</taxon>
        <taxon>Flavobacteriales</taxon>
        <taxon>Flavobacteriaceae</taxon>
        <taxon>Flavobacterium</taxon>
    </lineage>
</organism>
<comment type="caution">
    <text evidence="2">The sequence shown here is derived from an EMBL/GenBank/DDBJ whole genome shotgun (WGS) entry which is preliminary data.</text>
</comment>
<evidence type="ECO:0000256" key="1">
    <source>
        <dbReference type="SAM" id="SignalP"/>
    </source>
</evidence>
<reference evidence="2 3" key="1">
    <citation type="submission" date="2016-03" db="EMBL/GenBank/DDBJ databases">
        <authorList>
            <person name="Ploux O."/>
        </authorList>
    </citation>
    <scope>NUCLEOTIDE SEQUENCE [LARGE SCALE GENOMIC DNA]</scope>
    <source>
        <strain evidence="2 3">LPB0076</strain>
    </source>
</reference>
<dbReference type="EMBL" id="LVEP01000019">
    <property type="protein sequence ID" value="OCB76874.1"/>
    <property type="molecule type" value="Genomic_DNA"/>
</dbReference>
<feature type="chain" id="PRO_5008625243" description="Outer membrane protein beta-barrel domain-containing protein" evidence="1">
    <location>
        <begin position="20"/>
        <end position="247"/>
    </location>
</feature>
<evidence type="ECO:0000313" key="3">
    <source>
        <dbReference type="Proteomes" id="UP000093510"/>
    </source>
</evidence>
<name>A0A1B9E4J4_9FLAO</name>
<keyword evidence="3" id="KW-1185">Reference proteome</keyword>
<dbReference type="OrthoDB" id="1328741at2"/>
<feature type="signal peptide" evidence="1">
    <location>
        <begin position="1"/>
        <end position="19"/>
    </location>
</feature>
<sequence length="247" mass="27295">MKIKLFLLTSLLTTSLAIGQTRTEETQTPLKIKVYTPTGLSTSGTTKDNSYKWVVKTDLLGFVSGEFPVIAEYRFSKKLSAEASAGLTYAYIANNFTLSGENDDDYGETKAAMGTAFRAAIKYYPSSDYDAIEGWSFGIQVFSKTNNREYQTEEKSYTTTPSVLEGKKDIKTKTGISLVIGKQIFQDSNIAFESFIGIGFANVTRERFVNVDDYDSNGKYLGLAIKPLKTTETLPNIQLGLRIGFGN</sequence>
<evidence type="ECO:0000313" key="2">
    <source>
        <dbReference type="EMBL" id="OCB76874.1"/>
    </source>
</evidence>
<gene>
    <name evidence="2" type="ORF">LPBF_05525</name>
</gene>